<dbReference type="PANTHER" id="PTHR43775">
    <property type="entry name" value="FATTY ACID SYNTHASE"/>
    <property type="match status" value="1"/>
</dbReference>
<evidence type="ECO:0000256" key="3">
    <source>
        <dbReference type="ARBA" id="ARBA00022679"/>
    </source>
</evidence>
<dbReference type="InterPro" id="IPR014031">
    <property type="entry name" value="Ketoacyl_synth_C"/>
</dbReference>
<dbReference type="PANTHER" id="PTHR43775:SF37">
    <property type="entry name" value="SI:DKEY-61P9.11"/>
    <property type="match status" value="1"/>
</dbReference>
<accession>A0A3M0GBP8</accession>
<dbReference type="Proteomes" id="UP000275256">
    <property type="component" value="Unassembled WGS sequence"/>
</dbReference>
<dbReference type="GO" id="GO:0006633">
    <property type="term" value="P:fatty acid biosynthetic process"/>
    <property type="evidence" value="ECO:0007669"/>
    <property type="project" value="InterPro"/>
</dbReference>
<proteinExistence type="inferred from homology"/>
<dbReference type="Pfam" id="PF02801">
    <property type="entry name" value="Ketoacyl-synt_C"/>
    <property type="match status" value="1"/>
</dbReference>
<dbReference type="CDD" id="cd00833">
    <property type="entry name" value="PKS"/>
    <property type="match status" value="1"/>
</dbReference>
<dbReference type="EMBL" id="REFW01000002">
    <property type="protein sequence ID" value="RMB59982.1"/>
    <property type="molecule type" value="Genomic_DNA"/>
</dbReference>
<keyword evidence="2" id="KW-0597">Phosphoprotein</keyword>
<dbReference type="InterPro" id="IPR014030">
    <property type="entry name" value="Ketoacyl_synth_N"/>
</dbReference>
<evidence type="ECO:0000256" key="2">
    <source>
        <dbReference type="ARBA" id="ARBA00022553"/>
    </source>
</evidence>
<dbReference type="Pfam" id="PF00109">
    <property type="entry name" value="ketoacyl-synt"/>
    <property type="match status" value="1"/>
</dbReference>
<dbReference type="SUPFAM" id="SSF53901">
    <property type="entry name" value="Thiolase-like"/>
    <property type="match status" value="1"/>
</dbReference>
<dbReference type="InterPro" id="IPR016039">
    <property type="entry name" value="Thiolase-like"/>
</dbReference>
<reference evidence="6 7" key="1">
    <citation type="submission" date="2018-10" db="EMBL/GenBank/DDBJ databases">
        <title>Tessaracoccus antarcticuss sp. nov., isolated from sediment.</title>
        <authorList>
            <person name="Zhou L.Y."/>
            <person name="Du Z.J."/>
        </authorList>
    </citation>
    <scope>NUCLEOTIDE SEQUENCE [LARGE SCALE GENOMIC DNA]</scope>
    <source>
        <strain evidence="6 7">JDX10</strain>
    </source>
</reference>
<dbReference type="Gene3D" id="3.40.47.10">
    <property type="match status" value="1"/>
</dbReference>
<sequence length="471" mass="49028">MRMPVIPEAIGGRMATNLIAVTSVAARCAGAENADEYWRLLQAARPQFRSVPSDRWAARPTIRVPGSNNRSYSHVMAPMQDPFAFDAQRFRVPRARAMRMDPQQRLAVSLTDELFERSRGDPREASGGRVATVVGVSSTDYRSISAAPLLAEATVDGSLGVGNGSERAAVTAAATRAVKPMSGHTMSGVLANMVAAAVQSVFDLTGPAFTVDAACASSLTALDIACSLLSQGRVNACITGGVYTTLTSEAHVGFSAVGALSPSGKCRPFTSCADGFVIGEGGALLLLKRFEDAARSGDHILGVIEAIGSSNDGRAPGVMTPTVKGQVLAIREALTVRGQESLRVDAIEGHGTGTTVGDQAELETLLEVCDPDAGRPTLLGSAKAIIGHTMAASGALALVKALLALENNSWPPQPSLDVSEPHPLLEGAPFRLAGEKCAETPLRRVAVNSFGFGGTNCHVILATPHEVESHA</sequence>
<dbReference type="AlphaFoldDB" id="A0A3M0GBP8"/>
<dbReference type="PROSITE" id="PS00606">
    <property type="entry name" value="KS3_1"/>
    <property type="match status" value="1"/>
</dbReference>
<evidence type="ECO:0000313" key="6">
    <source>
        <dbReference type="EMBL" id="RMB59982.1"/>
    </source>
</evidence>
<evidence type="ECO:0000256" key="4">
    <source>
        <dbReference type="RuleBase" id="RU003694"/>
    </source>
</evidence>
<feature type="domain" description="Ketosynthase family 3 (KS3)" evidence="5">
    <location>
        <begin position="16"/>
        <end position="463"/>
    </location>
</feature>
<comment type="caution">
    <text evidence="6">The sequence shown here is derived from an EMBL/GenBank/DDBJ whole genome shotgun (WGS) entry which is preliminary data.</text>
</comment>
<dbReference type="InterPro" id="IPR050091">
    <property type="entry name" value="PKS_NRPS_Biosynth_Enz"/>
</dbReference>
<organism evidence="6 7">
    <name type="scientific">Tessaracoccus antarcticus</name>
    <dbReference type="NCBI Taxonomy" id="2479848"/>
    <lineage>
        <taxon>Bacteria</taxon>
        <taxon>Bacillati</taxon>
        <taxon>Actinomycetota</taxon>
        <taxon>Actinomycetes</taxon>
        <taxon>Propionibacteriales</taxon>
        <taxon>Propionibacteriaceae</taxon>
        <taxon>Tessaracoccus</taxon>
    </lineage>
</organism>
<dbReference type="GO" id="GO:0004312">
    <property type="term" value="F:fatty acid synthase activity"/>
    <property type="evidence" value="ECO:0007669"/>
    <property type="project" value="TreeGrafter"/>
</dbReference>
<dbReference type="GO" id="GO:0004315">
    <property type="term" value="F:3-oxoacyl-[acyl-carrier-protein] synthase activity"/>
    <property type="evidence" value="ECO:0007669"/>
    <property type="project" value="InterPro"/>
</dbReference>
<evidence type="ECO:0000313" key="7">
    <source>
        <dbReference type="Proteomes" id="UP000275256"/>
    </source>
</evidence>
<comment type="similarity">
    <text evidence="4">Belongs to the thiolase-like superfamily. Beta-ketoacyl-ACP synthases family.</text>
</comment>
<keyword evidence="1" id="KW-0596">Phosphopantetheine</keyword>
<evidence type="ECO:0000256" key="1">
    <source>
        <dbReference type="ARBA" id="ARBA00022450"/>
    </source>
</evidence>
<keyword evidence="3 4" id="KW-0808">Transferase</keyword>
<protein>
    <submittedName>
        <fullName evidence="6">Polyketide synthase</fullName>
    </submittedName>
</protein>
<evidence type="ECO:0000259" key="5">
    <source>
        <dbReference type="PROSITE" id="PS52004"/>
    </source>
</evidence>
<dbReference type="PROSITE" id="PS52004">
    <property type="entry name" value="KS3_2"/>
    <property type="match status" value="1"/>
</dbReference>
<name>A0A3M0GBP8_9ACTN</name>
<dbReference type="InterPro" id="IPR020841">
    <property type="entry name" value="PKS_Beta-ketoAc_synthase_dom"/>
</dbReference>
<dbReference type="InterPro" id="IPR018201">
    <property type="entry name" value="Ketoacyl_synth_AS"/>
</dbReference>
<gene>
    <name evidence="6" type="ORF">EAX62_09680</name>
</gene>
<keyword evidence="7" id="KW-1185">Reference proteome</keyword>
<dbReference type="SMART" id="SM00825">
    <property type="entry name" value="PKS_KS"/>
    <property type="match status" value="1"/>
</dbReference>